<dbReference type="AlphaFoldDB" id="A0A6V7RKD6"/>
<keyword evidence="5" id="KW-1185">Reference proteome</keyword>
<name>A0A6V7RKD6_9STAP</name>
<feature type="compositionally biased region" description="Basic and acidic residues" evidence="2">
    <location>
        <begin position="47"/>
        <end position="56"/>
    </location>
</feature>
<feature type="compositionally biased region" description="Basic and acidic residues" evidence="2">
    <location>
        <begin position="86"/>
        <end position="96"/>
    </location>
</feature>
<reference evidence="4 5" key="1">
    <citation type="submission" date="2020-07" db="EMBL/GenBank/DDBJ databases">
        <authorList>
            <person name="Criscuolo A."/>
        </authorList>
    </citation>
    <scope>NUCLEOTIDE SEQUENCE [LARGE SCALE GENOMIC DNA]</scope>
    <source>
        <strain evidence="4">CIP111649</strain>
    </source>
</reference>
<dbReference type="EMBL" id="CAJEWD010000008">
    <property type="protein sequence ID" value="CAD2078626.1"/>
    <property type="molecule type" value="Genomic_DNA"/>
</dbReference>
<evidence type="ECO:0000256" key="3">
    <source>
        <dbReference type="SAM" id="SignalP"/>
    </source>
</evidence>
<proteinExistence type="predicted"/>
<gene>
    <name evidence="4" type="ORF">JEODO184_01419</name>
</gene>
<feature type="chain" id="PRO_5027721819" evidence="3">
    <location>
        <begin position="26"/>
        <end position="618"/>
    </location>
</feature>
<evidence type="ECO:0000313" key="4">
    <source>
        <dbReference type="EMBL" id="CAD2078626.1"/>
    </source>
</evidence>
<accession>A0A6V7RKD6</accession>
<keyword evidence="3" id="KW-0732">Signal</keyword>
<protein>
    <submittedName>
        <fullName evidence="4">Uncharacterized protein</fullName>
    </submittedName>
</protein>
<organism evidence="4 5">
    <name type="scientific">Jeotgalicoccus meleagridis</name>
    <dbReference type="NCBI Taxonomy" id="2759181"/>
    <lineage>
        <taxon>Bacteria</taxon>
        <taxon>Bacillati</taxon>
        <taxon>Bacillota</taxon>
        <taxon>Bacilli</taxon>
        <taxon>Bacillales</taxon>
        <taxon>Staphylococcaceae</taxon>
        <taxon>Jeotgalicoccus</taxon>
    </lineage>
</organism>
<feature type="region of interest" description="Disordered" evidence="2">
    <location>
        <begin position="22"/>
        <end position="107"/>
    </location>
</feature>
<feature type="region of interest" description="Disordered" evidence="2">
    <location>
        <begin position="342"/>
        <end position="372"/>
    </location>
</feature>
<evidence type="ECO:0000313" key="5">
    <source>
        <dbReference type="Proteomes" id="UP000589351"/>
    </source>
</evidence>
<feature type="compositionally biased region" description="Acidic residues" evidence="2">
    <location>
        <begin position="34"/>
        <end position="46"/>
    </location>
</feature>
<keyword evidence="1" id="KW-0175">Coiled coil</keyword>
<comment type="caution">
    <text evidence="4">The sequence shown here is derived from an EMBL/GenBank/DDBJ whole genome shotgun (WGS) entry which is preliminary data.</text>
</comment>
<feature type="compositionally biased region" description="Low complexity" evidence="2">
    <location>
        <begin position="357"/>
        <end position="367"/>
    </location>
</feature>
<sequence>MFPIKYFIMLLASFSLISLSNSAEAATTDKDIEIDLLADDEDDDKDKEDSSKGDDATKEEDDDKDDASKDDDATKEDDDEDDDSERGEREVSKEITESTITGPDGTEIKSLFELNEDVAEELEDAEESDATLEEVLKDKDDVTSYYAETYMMINAFDGSSDKAADNDLVGLTAEINEEGDNFQVYSGQYDESIQKVQPYAYADEDTLLVQENGTWNDYTGQAPADEVYYGSYSNVYDAFMESEEVIDVLEDDDNYYLINVGQEDVLHETFGTLYQVEFTNADPESQNNAVVAIVDKETNEIDKLSYLSNAKGLTSGQELYIEIAAEFDDYGEYDDGVTEVKEGDTIDIETSRNSTNDSSLDASSAGDSEGETIKGEDAEINALEEDNQGLAAALEEAEDTDVGLEEVLKDKEEIVSYYAETDALVKVIPNDDSLTGEENSLTLTAEVMEQADTGELEVYTEQTINDGEAVPVVYANDEVYYHFENGKWTDESDEGDVESVYNGTYSKMYDTFMDNEDLITVKQDDDNYYLYNISNDMKVHDTFGQIFGAEFTNADESKQVNGIIAIVNKDSKELDQVAYISNAPAKGEEANIHIEMALKYEDYGEFDDGVTVPDEIYE</sequence>
<feature type="compositionally biased region" description="Acidic residues" evidence="2">
    <location>
        <begin position="73"/>
        <end position="85"/>
    </location>
</feature>
<feature type="coiled-coil region" evidence="1">
    <location>
        <begin position="373"/>
        <end position="414"/>
    </location>
</feature>
<evidence type="ECO:0000256" key="1">
    <source>
        <dbReference type="SAM" id="Coils"/>
    </source>
</evidence>
<evidence type="ECO:0000256" key="2">
    <source>
        <dbReference type="SAM" id="MobiDB-lite"/>
    </source>
</evidence>
<dbReference type="Proteomes" id="UP000589351">
    <property type="component" value="Unassembled WGS sequence"/>
</dbReference>
<feature type="coiled-coil region" evidence="1">
    <location>
        <begin position="108"/>
        <end position="135"/>
    </location>
</feature>
<feature type="signal peptide" evidence="3">
    <location>
        <begin position="1"/>
        <end position="25"/>
    </location>
</feature>